<dbReference type="SMART" id="SM00409">
    <property type="entry name" value="IG"/>
    <property type="match status" value="2"/>
</dbReference>
<evidence type="ECO:0000256" key="16">
    <source>
        <dbReference type="SAM" id="Phobius"/>
    </source>
</evidence>
<keyword evidence="10 16" id="KW-1133">Transmembrane helix</keyword>
<keyword evidence="5 16" id="KW-0812">Transmembrane</keyword>
<evidence type="ECO:0000256" key="10">
    <source>
        <dbReference type="ARBA" id="ARBA00022989"/>
    </source>
</evidence>
<dbReference type="GO" id="GO:0002891">
    <property type="term" value="P:positive regulation of immunoglobulin mediated immune response"/>
    <property type="evidence" value="ECO:0007669"/>
    <property type="project" value="TreeGrafter"/>
</dbReference>
<dbReference type="PANTHER" id="PTHR47011">
    <property type="entry name" value="CD226 ANTIGEN"/>
    <property type="match status" value="1"/>
</dbReference>
<dbReference type="SUPFAM" id="SSF48726">
    <property type="entry name" value="Immunoglobulin"/>
    <property type="match status" value="2"/>
</dbReference>
<dbReference type="OMA" id="RATNNYR"/>
<evidence type="ECO:0000256" key="13">
    <source>
        <dbReference type="ARBA" id="ARBA00023180"/>
    </source>
</evidence>
<dbReference type="InterPro" id="IPR042842">
    <property type="entry name" value="CD226"/>
</dbReference>
<dbReference type="AlphaFoldDB" id="A0A437C7Y2"/>
<evidence type="ECO:0000313" key="20">
    <source>
        <dbReference type="Proteomes" id="UP000283210"/>
    </source>
</evidence>
<dbReference type="GO" id="GO:0005912">
    <property type="term" value="C:adherens junction"/>
    <property type="evidence" value="ECO:0007669"/>
    <property type="project" value="UniProtKB-SubCell"/>
</dbReference>
<dbReference type="GO" id="GO:0002729">
    <property type="term" value="P:positive regulation of natural killer cell cytokine production"/>
    <property type="evidence" value="ECO:0007669"/>
    <property type="project" value="InterPro"/>
</dbReference>
<evidence type="ECO:0000256" key="9">
    <source>
        <dbReference type="ARBA" id="ARBA00022949"/>
    </source>
</evidence>
<evidence type="ECO:0000256" key="2">
    <source>
        <dbReference type="ARBA" id="ARBA00004536"/>
    </source>
</evidence>
<proteinExistence type="inferred from homology"/>
<dbReference type="InterPro" id="IPR013783">
    <property type="entry name" value="Ig-like_fold"/>
</dbReference>
<keyword evidence="20" id="KW-1185">Reference proteome</keyword>
<comment type="subunit">
    <text evidence="15">Cis- and trans-homodimer. Can form trans-heterodimers.</text>
</comment>
<dbReference type="InterPro" id="IPR003599">
    <property type="entry name" value="Ig_sub"/>
</dbReference>
<dbReference type="Gene3D" id="2.60.40.10">
    <property type="entry name" value="Immunoglobulins"/>
    <property type="match status" value="2"/>
</dbReference>
<comment type="function">
    <text evidence="14">Cell adhesion molecule that promotes cell-cell contacts and plays important roles in the development of the nervous system. Acts by forming homophilic or heterophilic trans-dimers.</text>
</comment>
<gene>
    <name evidence="19" type="ORF">OJAV_G00198430</name>
</gene>
<feature type="transmembrane region" description="Helical" evidence="16">
    <location>
        <begin position="263"/>
        <end position="286"/>
    </location>
</feature>
<evidence type="ECO:0000256" key="4">
    <source>
        <dbReference type="ARBA" id="ARBA00022475"/>
    </source>
</evidence>
<evidence type="ECO:0000256" key="3">
    <source>
        <dbReference type="ARBA" id="ARBA00007810"/>
    </source>
</evidence>
<dbReference type="InterPro" id="IPR007110">
    <property type="entry name" value="Ig-like_dom"/>
</dbReference>
<feature type="chain" id="PRO_5019469457" description="Ig-like domain-containing protein" evidence="17">
    <location>
        <begin position="26"/>
        <end position="352"/>
    </location>
</feature>
<dbReference type="FunFam" id="2.60.40.10:FF:000304">
    <property type="entry name" value="Nectin cell adhesion molecule 1"/>
    <property type="match status" value="1"/>
</dbReference>
<reference evidence="19 20" key="2">
    <citation type="submission" date="2019-01" db="EMBL/GenBank/DDBJ databases">
        <title>A chromosome length genome reference of the Java medaka (oryzias javanicus).</title>
        <authorList>
            <person name="Herpin A."/>
            <person name="Takehana Y."/>
            <person name="Naruse K."/>
            <person name="Ansai S."/>
            <person name="Kawaguchi M."/>
        </authorList>
    </citation>
    <scope>NUCLEOTIDE SEQUENCE [LARGE SCALE GENOMIC DNA]</scope>
    <source>
        <strain evidence="19">RS831</strain>
        <tissue evidence="19">Whole body</tissue>
    </source>
</reference>
<evidence type="ECO:0000256" key="1">
    <source>
        <dbReference type="ARBA" id="ARBA00004251"/>
    </source>
</evidence>
<keyword evidence="8" id="KW-0130">Cell adhesion</keyword>
<keyword evidence="6 17" id="KW-0732">Signal</keyword>
<keyword evidence="7" id="KW-0677">Repeat</keyword>
<dbReference type="Proteomes" id="UP000283210">
    <property type="component" value="Chromosome 20"/>
</dbReference>
<evidence type="ECO:0000256" key="17">
    <source>
        <dbReference type="SAM" id="SignalP"/>
    </source>
</evidence>
<name>A0A437C7Y2_ORYJA</name>
<sequence>MEAVQKDRWYLLVLLFLAFIRVALLQREVETVRLEEGMVLSCLCPWKGNLSMVSWTKTFENNPVAVFHPEFGKSFSHRYRDRVEFLRTSPLDGSISIKNVTHQDIGNYQCSVQTFPQGPWTRDIQVEDLDEPPSFNITDPALPEEAVAVAQLLEEENNNATIRCIQPHNVTIYQVILERKLREHIWNIIGVCKQVEGGLVSEDYSDRGRVDCADSLEVSLHLTDIAQEDSGFYRCTFNTDVGVRTYTMQLNVSTPGGFSLKLYMMYVYIGAGASVVLLLIVILILAMRRRKQSRRVEYRVKLHPSQKQPNVYENVAVYPRTAKKPGQLRNNPIYANLQAVRSLQTRRQNRPL</sequence>
<evidence type="ECO:0000256" key="12">
    <source>
        <dbReference type="ARBA" id="ARBA00023157"/>
    </source>
</evidence>
<dbReference type="OrthoDB" id="9937217at2759"/>
<dbReference type="PROSITE" id="PS50835">
    <property type="entry name" value="IG_LIKE"/>
    <property type="match status" value="2"/>
</dbReference>
<keyword evidence="4" id="KW-1003">Cell membrane</keyword>
<feature type="domain" description="Ig-like" evidence="18">
    <location>
        <begin position="143"/>
        <end position="253"/>
    </location>
</feature>
<keyword evidence="9" id="KW-0965">Cell junction</keyword>
<evidence type="ECO:0000256" key="15">
    <source>
        <dbReference type="ARBA" id="ARBA00062858"/>
    </source>
</evidence>
<dbReference type="GO" id="GO:0009897">
    <property type="term" value="C:external side of plasma membrane"/>
    <property type="evidence" value="ECO:0007669"/>
    <property type="project" value="TreeGrafter"/>
</dbReference>
<evidence type="ECO:0000313" key="19">
    <source>
        <dbReference type="EMBL" id="RVE58856.1"/>
    </source>
</evidence>
<organism evidence="19 20">
    <name type="scientific">Oryzias javanicus</name>
    <name type="common">Javanese ricefish</name>
    <name type="synonym">Aplocheilus javanicus</name>
    <dbReference type="NCBI Taxonomy" id="123683"/>
    <lineage>
        <taxon>Eukaryota</taxon>
        <taxon>Metazoa</taxon>
        <taxon>Chordata</taxon>
        <taxon>Craniata</taxon>
        <taxon>Vertebrata</taxon>
        <taxon>Euteleostomi</taxon>
        <taxon>Actinopterygii</taxon>
        <taxon>Neopterygii</taxon>
        <taxon>Teleostei</taxon>
        <taxon>Neoteleostei</taxon>
        <taxon>Acanthomorphata</taxon>
        <taxon>Ovalentaria</taxon>
        <taxon>Atherinomorphae</taxon>
        <taxon>Beloniformes</taxon>
        <taxon>Adrianichthyidae</taxon>
        <taxon>Oryziinae</taxon>
        <taxon>Oryzias</taxon>
    </lineage>
</organism>
<dbReference type="PANTHER" id="PTHR47011:SF1">
    <property type="entry name" value="CD226 ANTIGEN"/>
    <property type="match status" value="1"/>
</dbReference>
<evidence type="ECO:0000256" key="5">
    <source>
        <dbReference type="ARBA" id="ARBA00022692"/>
    </source>
</evidence>
<accession>A0A437C7Y2</accession>
<feature type="domain" description="Ig-like" evidence="18">
    <location>
        <begin position="20"/>
        <end position="127"/>
    </location>
</feature>
<dbReference type="InterPro" id="IPR036179">
    <property type="entry name" value="Ig-like_dom_sf"/>
</dbReference>
<comment type="subcellular location">
    <subcellularLocation>
        <location evidence="2">Cell junction</location>
        <location evidence="2">Adherens junction</location>
    </subcellularLocation>
    <subcellularLocation>
        <location evidence="1">Cell membrane</location>
        <topology evidence="1">Single-pass type I membrane protein</topology>
    </subcellularLocation>
</comment>
<dbReference type="InterPro" id="IPR013106">
    <property type="entry name" value="Ig_V-set"/>
</dbReference>
<protein>
    <recommendedName>
        <fullName evidence="18">Ig-like domain-containing protein</fullName>
    </recommendedName>
</protein>
<keyword evidence="11 16" id="KW-0472">Membrane</keyword>
<evidence type="ECO:0000259" key="18">
    <source>
        <dbReference type="PROSITE" id="PS50835"/>
    </source>
</evidence>
<dbReference type="NCBIfam" id="NF041738">
    <property type="entry name" value="GG_III-CTERM"/>
    <property type="match status" value="1"/>
</dbReference>
<evidence type="ECO:0000256" key="7">
    <source>
        <dbReference type="ARBA" id="ARBA00022737"/>
    </source>
</evidence>
<dbReference type="Pfam" id="PF07686">
    <property type="entry name" value="V-set"/>
    <property type="match status" value="2"/>
</dbReference>
<reference evidence="19 20" key="1">
    <citation type="submission" date="2018-11" db="EMBL/GenBank/DDBJ databases">
        <authorList>
            <person name="Lopez-Roques C."/>
            <person name="Donnadieu C."/>
            <person name="Bouchez O."/>
            <person name="Klopp C."/>
            <person name="Cabau C."/>
            <person name="Zahm M."/>
        </authorList>
    </citation>
    <scope>NUCLEOTIDE SEQUENCE [LARGE SCALE GENOMIC DNA]</scope>
    <source>
        <strain evidence="19">RS831</strain>
        <tissue evidence="19">Whole body</tissue>
    </source>
</reference>
<keyword evidence="13" id="KW-0325">Glycoprotein</keyword>
<dbReference type="GO" id="GO:0007155">
    <property type="term" value="P:cell adhesion"/>
    <property type="evidence" value="ECO:0007669"/>
    <property type="project" value="UniProtKB-KW"/>
</dbReference>
<feature type="signal peptide" evidence="17">
    <location>
        <begin position="1"/>
        <end position="25"/>
    </location>
</feature>
<evidence type="ECO:0000256" key="6">
    <source>
        <dbReference type="ARBA" id="ARBA00022729"/>
    </source>
</evidence>
<evidence type="ECO:0000256" key="14">
    <source>
        <dbReference type="ARBA" id="ARBA00058274"/>
    </source>
</evidence>
<comment type="similarity">
    <text evidence="3">Belongs to the nectin family.</text>
</comment>
<keyword evidence="12" id="KW-1015">Disulfide bond</keyword>
<evidence type="ECO:0000256" key="11">
    <source>
        <dbReference type="ARBA" id="ARBA00023136"/>
    </source>
</evidence>
<dbReference type="EMBL" id="CM012456">
    <property type="protein sequence ID" value="RVE58856.1"/>
    <property type="molecule type" value="Genomic_DNA"/>
</dbReference>
<dbReference type="GO" id="GO:0050839">
    <property type="term" value="F:cell adhesion molecule binding"/>
    <property type="evidence" value="ECO:0007669"/>
    <property type="project" value="TreeGrafter"/>
</dbReference>
<evidence type="ECO:0000256" key="8">
    <source>
        <dbReference type="ARBA" id="ARBA00022889"/>
    </source>
</evidence>